<dbReference type="GO" id="GO:0032196">
    <property type="term" value="P:transposition"/>
    <property type="evidence" value="ECO:0007669"/>
    <property type="project" value="InterPro"/>
</dbReference>
<organism evidence="1 2">
    <name type="scientific">Paspalum notatum var. saurae</name>
    <dbReference type="NCBI Taxonomy" id="547442"/>
    <lineage>
        <taxon>Eukaryota</taxon>
        <taxon>Viridiplantae</taxon>
        <taxon>Streptophyta</taxon>
        <taxon>Embryophyta</taxon>
        <taxon>Tracheophyta</taxon>
        <taxon>Spermatophyta</taxon>
        <taxon>Magnoliopsida</taxon>
        <taxon>Liliopsida</taxon>
        <taxon>Poales</taxon>
        <taxon>Poaceae</taxon>
        <taxon>PACMAD clade</taxon>
        <taxon>Panicoideae</taxon>
        <taxon>Andropogonodae</taxon>
        <taxon>Paspaleae</taxon>
        <taxon>Paspalinae</taxon>
        <taxon>Paspalum</taxon>
    </lineage>
</organism>
<keyword evidence="2" id="KW-1185">Reference proteome</keyword>
<dbReference type="InterPro" id="IPR004252">
    <property type="entry name" value="Probable_transposase_24"/>
</dbReference>
<evidence type="ECO:0000313" key="2">
    <source>
        <dbReference type="Proteomes" id="UP001341281"/>
    </source>
</evidence>
<reference evidence="1 2" key="1">
    <citation type="submission" date="2024-02" db="EMBL/GenBank/DDBJ databases">
        <title>High-quality chromosome-scale genome assembly of Pensacola bahiagrass (Paspalum notatum Flugge var. saurae).</title>
        <authorList>
            <person name="Vega J.M."/>
            <person name="Podio M."/>
            <person name="Orjuela J."/>
            <person name="Siena L.A."/>
            <person name="Pessino S.C."/>
            <person name="Combes M.C."/>
            <person name="Mariac C."/>
            <person name="Albertini E."/>
            <person name="Pupilli F."/>
            <person name="Ortiz J.P.A."/>
            <person name="Leblanc O."/>
        </authorList>
    </citation>
    <scope>NUCLEOTIDE SEQUENCE [LARGE SCALE GENOMIC DNA]</scope>
    <source>
        <strain evidence="1">R1</strain>
        <tissue evidence="1">Leaf</tissue>
    </source>
</reference>
<proteinExistence type="predicted"/>
<gene>
    <name evidence="1" type="ORF">U9M48_002260</name>
</gene>
<dbReference type="PANTHER" id="PTHR33157">
    <property type="entry name" value="AUTONOMOUS TRANSPOSABLE ELEMENT EN-1 MOSAIC PROTEIN-RELATED"/>
    <property type="match status" value="1"/>
</dbReference>
<sequence>YVQVTNDEGESVTTKVAAKQLHYMPLDSRFLRMYLCKETAMHMRYRLENEDDREVLRAVRRHFCRAAEKVIDDAMYNARISAVCQYYKKVKGDNMSRGKGVAQIYLTEEEYLQTSVDWIVKDMEAWRWLAKRWASDDWIASLKSHRENRGTQASGHRYGADGHYALANRMGVEKGVAPSFMEVYVHAHRGPDPTNPEVLCTQTAKEKMMAYGEEMTQRHGPEFNWWQADIDVEALHVSGGARRHGRYAFGTGVVDYDHSVSQARRFNSSAESSRSLRTA</sequence>
<dbReference type="EMBL" id="CP144745">
    <property type="protein sequence ID" value="WVZ51080.1"/>
    <property type="molecule type" value="Genomic_DNA"/>
</dbReference>
<dbReference type="AlphaFoldDB" id="A0AAQ3PJ76"/>
<dbReference type="InterPro" id="IPR039266">
    <property type="entry name" value="EN-1/SPM"/>
</dbReference>
<accession>A0AAQ3PJ76</accession>
<dbReference type="Pfam" id="PF03004">
    <property type="entry name" value="Transposase_24"/>
    <property type="match status" value="1"/>
</dbReference>
<name>A0AAQ3PJ76_PASNO</name>
<dbReference type="PANTHER" id="PTHR33157:SF14">
    <property type="entry name" value="AUTONOMOUS TRANSPOSABLE ELEMENT EN-1 MOSAIC PROTEIN"/>
    <property type="match status" value="1"/>
</dbReference>
<dbReference type="Proteomes" id="UP001341281">
    <property type="component" value="Chromosome 01"/>
</dbReference>
<protein>
    <submittedName>
        <fullName evidence="1">Uncharacterized protein</fullName>
    </submittedName>
</protein>
<feature type="non-terminal residue" evidence="1">
    <location>
        <position position="1"/>
    </location>
</feature>
<evidence type="ECO:0000313" key="1">
    <source>
        <dbReference type="EMBL" id="WVZ51080.1"/>
    </source>
</evidence>